<organism evidence="1">
    <name type="scientific">Salvia splendens</name>
    <name type="common">Scarlet sage</name>
    <dbReference type="NCBI Taxonomy" id="180675"/>
    <lineage>
        <taxon>Eukaryota</taxon>
        <taxon>Viridiplantae</taxon>
        <taxon>Streptophyta</taxon>
        <taxon>Embryophyta</taxon>
        <taxon>Tracheophyta</taxon>
        <taxon>Spermatophyta</taxon>
        <taxon>Magnoliopsida</taxon>
        <taxon>eudicotyledons</taxon>
        <taxon>Gunneridae</taxon>
        <taxon>Pentapetalae</taxon>
        <taxon>asterids</taxon>
        <taxon>lamiids</taxon>
        <taxon>Lamiales</taxon>
        <taxon>Lamiaceae</taxon>
        <taxon>Nepetoideae</taxon>
        <taxon>Mentheae</taxon>
        <taxon>Salviinae</taxon>
        <taxon>Salvia</taxon>
        <taxon>Salvia subgen. Calosphace</taxon>
        <taxon>core Calosphace</taxon>
    </lineage>
</organism>
<accession>A0A8X8YUQ7</accession>
<name>A0A8X8YUQ7_SALSN</name>
<dbReference type="PANTHER" id="PTHR26312:SF176">
    <property type="entry name" value="TETRATRICOPEPTIDE-LIKE HELICAL DOMAIN-CONTAINING PROTEIN-RELATED"/>
    <property type="match status" value="1"/>
</dbReference>
<dbReference type="PANTHER" id="PTHR26312">
    <property type="entry name" value="TETRATRICOPEPTIDE REPEAT PROTEIN 5"/>
    <property type="match status" value="1"/>
</dbReference>
<proteinExistence type="predicted"/>
<sequence length="368" mass="41263">MLLKPADCSHHAAFRSLFTSSSFRFRTSDIDGHSPLVFASKTLLKSRSFSKISRGDSIRRSCSLNLDDKPSFHVVASAKMSNSPSDDEGCRRKNWHCAILNNSVNNTSRQGGRDQDSFLEPRFDFLEPMMLGIRPEFPEWPDKETAAWAMVEQTANSLDIPLSLRMIKKKLQQEEGFASGSKEAEAGGSCSVKAAFASMVFIIVELQSCALHMREAMCDEDLDVITSKVQKELHFSFVWLFQQVFSRSPALMLHVMVLLANFSVHSTSHNTTIGGEASLLVESLQHRQGQQYQEEKTEGGLGSPSIYLTDESGSMAEMLLWDWMVDEAKKTREGVDVDHDTMKHFVSPVAVEIENDSHDDFLRADLLK</sequence>
<protein>
    <submittedName>
        <fullName evidence="1">Uncharacterized protein</fullName>
    </submittedName>
</protein>
<reference evidence="1" key="1">
    <citation type="submission" date="2018-01" db="EMBL/GenBank/DDBJ databases">
        <authorList>
            <person name="Mao J.F."/>
        </authorList>
    </citation>
    <scope>NUCLEOTIDE SEQUENCE</scope>
    <source>
        <strain evidence="1">Huo1</strain>
        <tissue evidence="1">Leaf</tissue>
    </source>
</reference>
<keyword evidence="2" id="KW-1185">Reference proteome</keyword>
<evidence type="ECO:0000313" key="2">
    <source>
        <dbReference type="Proteomes" id="UP000298416"/>
    </source>
</evidence>
<evidence type="ECO:0000313" key="1">
    <source>
        <dbReference type="EMBL" id="KAG6436636.1"/>
    </source>
</evidence>
<dbReference type="Proteomes" id="UP000298416">
    <property type="component" value="Unassembled WGS sequence"/>
</dbReference>
<dbReference type="AlphaFoldDB" id="A0A8X8YUQ7"/>
<reference evidence="1" key="2">
    <citation type="submission" date="2020-08" db="EMBL/GenBank/DDBJ databases">
        <title>Plant Genome Project.</title>
        <authorList>
            <person name="Zhang R.-G."/>
        </authorList>
    </citation>
    <scope>NUCLEOTIDE SEQUENCE</scope>
    <source>
        <strain evidence="1">Huo1</strain>
        <tissue evidence="1">Leaf</tissue>
    </source>
</reference>
<gene>
    <name evidence="1" type="ORF">SASPL_101538</name>
</gene>
<comment type="caution">
    <text evidence="1">The sequence shown here is derived from an EMBL/GenBank/DDBJ whole genome shotgun (WGS) entry which is preliminary data.</text>
</comment>
<dbReference type="EMBL" id="PNBA02000001">
    <property type="protein sequence ID" value="KAG6436636.1"/>
    <property type="molecule type" value="Genomic_DNA"/>
</dbReference>